<dbReference type="Pfam" id="PF00067">
    <property type="entry name" value="p450"/>
    <property type="match status" value="1"/>
</dbReference>
<dbReference type="GO" id="GO:0020037">
    <property type="term" value="F:heme binding"/>
    <property type="evidence" value="ECO:0007669"/>
    <property type="project" value="InterPro"/>
</dbReference>
<dbReference type="CDD" id="cd00302">
    <property type="entry name" value="cytochrome_P450"/>
    <property type="match status" value="1"/>
</dbReference>
<proteinExistence type="inferred from homology"/>
<dbReference type="GO" id="GO:0005506">
    <property type="term" value="F:iron ion binding"/>
    <property type="evidence" value="ECO:0007669"/>
    <property type="project" value="InterPro"/>
</dbReference>
<dbReference type="EMBL" id="KM017070">
    <property type="protein sequence ID" value="AJW29375.1"/>
    <property type="molecule type" value="Genomic_DNA"/>
</dbReference>
<dbReference type="PANTHER" id="PTHR46696">
    <property type="entry name" value="P450, PUTATIVE (EUROFUNG)-RELATED"/>
    <property type="match status" value="1"/>
</dbReference>
<dbReference type="PANTHER" id="PTHR46696:SF6">
    <property type="entry name" value="P450, PUTATIVE (EUROFUNG)-RELATED"/>
    <property type="match status" value="1"/>
</dbReference>
<dbReference type="GO" id="GO:0016705">
    <property type="term" value="F:oxidoreductase activity, acting on paired donors, with incorporation or reduction of molecular oxygen"/>
    <property type="evidence" value="ECO:0007669"/>
    <property type="project" value="InterPro"/>
</dbReference>
<dbReference type="SUPFAM" id="SSF48264">
    <property type="entry name" value="Cytochrome P450"/>
    <property type="match status" value="1"/>
</dbReference>
<dbReference type="PRINTS" id="PR00359">
    <property type="entry name" value="BP450"/>
</dbReference>
<accession>A0A0D4ZZA7</accession>
<gene>
    <name evidence="2" type="ORF">plasmid201_187</name>
</gene>
<organism evidence="2">
    <name type="scientific">Sphingomonas sp. NS2</name>
    <dbReference type="NCBI Taxonomy" id="908605"/>
    <lineage>
        <taxon>Bacteria</taxon>
        <taxon>Pseudomonadati</taxon>
        <taxon>Pseudomonadota</taxon>
        <taxon>Alphaproteobacteria</taxon>
        <taxon>Sphingomonadales</taxon>
        <taxon>Sphingomonadaceae</taxon>
        <taxon>Sphingomonas</taxon>
    </lineage>
</organism>
<keyword evidence="2" id="KW-0614">Plasmid</keyword>
<comment type="similarity">
    <text evidence="1">Belongs to the cytochrome P450 family.</text>
</comment>
<dbReference type="GO" id="GO:0004497">
    <property type="term" value="F:monooxygenase activity"/>
    <property type="evidence" value="ECO:0007669"/>
    <property type="project" value="InterPro"/>
</dbReference>
<dbReference type="AlphaFoldDB" id="A0A0D4ZZA7"/>
<dbReference type="InterPro" id="IPR001128">
    <property type="entry name" value="Cyt_P450"/>
</dbReference>
<evidence type="ECO:0000313" key="2">
    <source>
        <dbReference type="EMBL" id="AJW29375.1"/>
    </source>
</evidence>
<name>A0A0D4ZZA7_9SPHN</name>
<dbReference type="InterPro" id="IPR002397">
    <property type="entry name" value="Cyt_P450_B"/>
</dbReference>
<geneLocation type="plasmid" evidence="2">
    <name>201</name>
</geneLocation>
<sequence>MDTVPQAAKSQCPVSRVKIDTLDTMQQVLRSKAVEENADVSADNYVCPNALAAINVREFQQGNLAMSNGDVHRQRRRLLNSLVRPEQLVRFREDIILPSVDRWMGRMIKRNEDGAFGCDLAGVVELIFLEFAAKIIGIEGVESEEGMARLRGCALPIFGGLSAAHFEDREGVTKAGIEAKKVFVEEFYRPSLEYTRQQLKGLEAGELTEEDVPLNLLQMIATQAHESYADEDVGIKEAILFFVATTGTSVQAVLSTVEYLLDWFEKHPDDRGCIEDMEFVSNALQEALRLRAPFVPFLTRLAVEDLEVSDVHLKAGDEVQAWVARAGRDAAVFGDDANEFNPRREIPEGISRYGLAFATGAHQCLGLRAVLGNDGKSGSHLRLVQGLFRAGIRRDPHAQAQTLPLKPSDDPRDQIPTYISFPVILDNWSPRA</sequence>
<protein>
    <submittedName>
        <fullName evidence="2">Cytochrome P450-like protein</fullName>
    </submittedName>
</protein>
<dbReference type="Gene3D" id="1.10.630.10">
    <property type="entry name" value="Cytochrome P450"/>
    <property type="match status" value="1"/>
</dbReference>
<reference evidence="2" key="1">
    <citation type="submission" date="2014-06" db="EMBL/GenBank/DDBJ databases">
        <title>Molecular and ecological studies on carbamate pesticide degrading bacteria isolated from agricultural soils.</title>
        <authorList>
            <person name="Kim D.-U."/>
            <person name="Ka J.-O."/>
        </authorList>
    </citation>
    <scope>NUCLEOTIDE SEQUENCE</scope>
    <source>
        <strain evidence="2">NS2</strain>
        <plasmid evidence="2">201</plasmid>
    </source>
</reference>
<dbReference type="InterPro" id="IPR036396">
    <property type="entry name" value="Cyt_P450_sf"/>
</dbReference>
<evidence type="ECO:0000256" key="1">
    <source>
        <dbReference type="ARBA" id="ARBA00010617"/>
    </source>
</evidence>